<evidence type="ECO:0000313" key="2">
    <source>
        <dbReference type="Proteomes" id="UP000004754"/>
    </source>
</evidence>
<comment type="caution">
    <text evidence="1">The sequence shown here is derived from an EMBL/GenBank/DDBJ whole genome shotgun (WGS) entry which is preliminary data.</text>
</comment>
<evidence type="ECO:0008006" key="3">
    <source>
        <dbReference type="Google" id="ProtNLM"/>
    </source>
</evidence>
<dbReference type="HOGENOM" id="CLU_159829_2_0_9"/>
<name>E6MH78_9FIRM</name>
<accession>E6MH78</accession>
<evidence type="ECO:0000313" key="1">
    <source>
        <dbReference type="EMBL" id="EFV01968.1"/>
    </source>
</evidence>
<sequence>MLLNSTAIPAAETAGDLGANPERKSDMITFYGVTGCPDCEYVKTQVQGNPEFHYVNVGENIGNFKAFLKLRDNDPAFDEAKAAGRAGVPCFVREDGSVTLNKEEVGIAPRPQDAPLAGQACSLDGSGC</sequence>
<protein>
    <recommendedName>
        <fullName evidence="3">Glutaredoxin domain-containing protein</fullName>
    </recommendedName>
</protein>
<keyword evidence="2" id="KW-1185">Reference proteome</keyword>
<dbReference type="AlphaFoldDB" id="E6MH78"/>
<dbReference type="STRING" id="887929.HMP0721_1363"/>
<gene>
    <name evidence="1" type="ORF">HMP0721_1363</name>
</gene>
<dbReference type="Proteomes" id="UP000004754">
    <property type="component" value="Unassembled WGS sequence"/>
</dbReference>
<organism evidence="1 2">
    <name type="scientific">Pseudoramibacter alactolyticus ATCC 23263</name>
    <dbReference type="NCBI Taxonomy" id="887929"/>
    <lineage>
        <taxon>Bacteria</taxon>
        <taxon>Bacillati</taxon>
        <taxon>Bacillota</taxon>
        <taxon>Clostridia</taxon>
        <taxon>Eubacteriales</taxon>
        <taxon>Eubacteriaceae</taxon>
        <taxon>Pseudoramibacter</taxon>
    </lineage>
</organism>
<proteinExistence type="predicted"/>
<dbReference type="EMBL" id="AEQN01000016">
    <property type="protein sequence ID" value="EFV01968.1"/>
    <property type="molecule type" value="Genomic_DNA"/>
</dbReference>
<dbReference type="eggNOG" id="COG4545">
    <property type="taxonomic scope" value="Bacteria"/>
</dbReference>
<reference evidence="1 2" key="1">
    <citation type="submission" date="2010-12" db="EMBL/GenBank/DDBJ databases">
        <authorList>
            <person name="Muzny D."/>
            <person name="Qin X."/>
            <person name="Deng J."/>
            <person name="Jiang H."/>
            <person name="Liu Y."/>
            <person name="Qu J."/>
            <person name="Song X.-Z."/>
            <person name="Zhang L."/>
            <person name="Thornton R."/>
            <person name="Coyle M."/>
            <person name="Francisco L."/>
            <person name="Jackson L."/>
            <person name="Javaid M."/>
            <person name="Korchina V."/>
            <person name="Kovar C."/>
            <person name="Mata R."/>
            <person name="Mathew T."/>
            <person name="Ngo R."/>
            <person name="Nguyen L."/>
            <person name="Nguyen N."/>
            <person name="Okwuonu G."/>
            <person name="Ongeri F."/>
            <person name="Pham C."/>
            <person name="Simmons D."/>
            <person name="Wilczek-Boney K."/>
            <person name="Hale W."/>
            <person name="Jakkamsetti A."/>
            <person name="Pham P."/>
            <person name="Ruth R."/>
            <person name="San Lucas F."/>
            <person name="Warren J."/>
            <person name="Zhang J."/>
            <person name="Zhao Z."/>
            <person name="Zhou C."/>
            <person name="Zhu D."/>
            <person name="Lee S."/>
            <person name="Bess C."/>
            <person name="Blankenburg K."/>
            <person name="Forbes L."/>
            <person name="Fu Q."/>
            <person name="Gubbala S."/>
            <person name="Hirani K."/>
            <person name="Jayaseelan J.C."/>
            <person name="Lara F."/>
            <person name="Munidasa M."/>
            <person name="Palculict T."/>
            <person name="Patil S."/>
            <person name="Pu L.-L."/>
            <person name="Saada N."/>
            <person name="Tang L."/>
            <person name="Weissenberger G."/>
            <person name="Zhu Y."/>
            <person name="Hemphill L."/>
            <person name="Shang Y."/>
            <person name="Youmans B."/>
            <person name="Ayvaz T."/>
            <person name="Ross M."/>
            <person name="Santibanez J."/>
            <person name="Aqrawi P."/>
            <person name="Gross S."/>
            <person name="Joshi V."/>
            <person name="Fowler G."/>
            <person name="Nazareth L."/>
            <person name="Reid J."/>
            <person name="Worley K."/>
            <person name="Petrosino J."/>
            <person name="Highlander S."/>
            <person name="Gibbs R."/>
        </authorList>
    </citation>
    <scope>NUCLEOTIDE SEQUENCE [LARGE SCALE GENOMIC DNA]</scope>
    <source>
        <strain evidence="1 2">ATCC 23263</strain>
    </source>
</reference>